<dbReference type="Proteomes" id="UP000240418">
    <property type="component" value="Unassembled WGS sequence"/>
</dbReference>
<feature type="chain" id="PRO_5015110570" description="DUF2092 domain-containing protein" evidence="1">
    <location>
        <begin position="22"/>
        <end position="258"/>
    </location>
</feature>
<evidence type="ECO:0008006" key="4">
    <source>
        <dbReference type="Google" id="ProtNLM"/>
    </source>
</evidence>
<dbReference type="RefSeq" id="WP_106609818.1">
    <property type="nucleotide sequence ID" value="NZ_PYGJ01000015.1"/>
</dbReference>
<evidence type="ECO:0000313" key="2">
    <source>
        <dbReference type="EMBL" id="PSL17699.1"/>
    </source>
</evidence>
<dbReference type="AlphaFoldDB" id="A0A2P8F7K9"/>
<feature type="signal peptide" evidence="1">
    <location>
        <begin position="1"/>
        <end position="21"/>
    </location>
</feature>
<name>A0A2P8F7K9_9RHOB</name>
<accession>A0A2P8F7K9</accession>
<organism evidence="2 3">
    <name type="scientific">Shimia abyssi</name>
    <dbReference type="NCBI Taxonomy" id="1662395"/>
    <lineage>
        <taxon>Bacteria</taxon>
        <taxon>Pseudomonadati</taxon>
        <taxon>Pseudomonadota</taxon>
        <taxon>Alphaproteobacteria</taxon>
        <taxon>Rhodobacterales</taxon>
        <taxon>Roseobacteraceae</taxon>
    </lineage>
</organism>
<dbReference type="OrthoDB" id="116979at2"/>
<dbReference type="InterPro" id="IPR019207">
    <property type="entry name" value="DUF2092"/>
</dbReference>
<evidence type="ECO:0000313" key="3">
    <source>
        <dbReference type="Proteomes" id="UP000240418"/>
    </source>
</evidence>
<keyword evidence="1" id="KW-0732">Signal</keyword>
<reference evidence="2 3" key="1">
    <citation type="submission" date="2018-03" db="EMBL/GenBank/DDBJ databases">
        <title>Genomic Encyclopedia of Archaeal and Bacterial Type Strains, Phase II (KMG-II): from individual species to whole genera.</title>
        <authorList>
            <person name="Goeker M."/>
        </authorList>
    </citation>
    <scope>NUCLEOTIDE SEQUENCE [LARGE SCALE GENOMIC DNA]</scope>
    <source>
        <strain evidence="2 3">DSM 100673</strain>
    </source>
</reference>
<dbReference type="Pfam" id="PF09865">
    <property type="entry name" value="DUF2092"/>
    <property type="match status" value="1"/>
</dbReference>
<sequence length="258" mass="29081">MNCRRAFVIFGVIAFSQGAGAQDTGDQLIDPKALGLVEKATEYVAEQGSISVSWFVSFDEVIDGREVVTHIRSGDTILARDVGYYSYAEQGTDVREYFFDGTVLSVHLLERNAYVQLPYWGSFDALAARIAQEFDTALPIWQVLVRDSADQLLGEVTSAAYLGTKRIAGRDTHHIAMSTYEYDLQIWLSDEADTPVPVMMVGTEPYKQGWPQFRVYFQNWNFEPVLNEELFSYEPDAKATRLAWPKADRTVRFDAGGE</sequence>
<gene>
    <name evidence="2" type="ORF">CLV88_11546</name>
</gene>
<keyword evidence="3" id="KW-1185">Reference proteome</keyword>
<evidence type="ECO:0000256" key="1">
    <source>
        <dbReference type="SAM" id="SignalP"/>
    </source>
</evidence>
<protein>
    <recommendedName>
        <fullName evidence="4">DUF2092 domain-containing protein</fullName>
    </recommendedName>
</protein>
<proteinExistence type="predicted"/>
<comment type="caution">
    <text evidence="2">The sequence shown here is derived from an EMBL/GenBank/DDBJ whole genome shotgun (WGS) entry which is preliminary data.</text>
</comment>
<dbReference type="EMBL" id="PYGJ01000015">
    <property type="protein sequence ID" value="PSL17699.1"/>
    <property type="molecule type" value="Genomic_DNA"/>
</dbReference>